<keyword evidence="2" id="KW-1185">Reference proteome</keyword>
<evidence type="ECO:0000313" key="2">
    <source>
        <dbReference type="Proteomes" id="UP000183275"/>
    </source>
</evidence>
<organism evidence="1 2">
    <name type="scientific">Natrinema salifodinae</name>
    <dbReference type="NCBI Taxonomy" id="1202768"/>
    <lineage>
        <taxon>Archaea</taxon>
        <taxon>Methanobacteriati</taxon>
        <taxon>Methanobacteriota</taxon>
        <taxon>Stenosarchaea group</taxon>
        <taxon>Halobacteria</taxon>
        <taxon>Halobacteriales</taxon>
        <taxon>Natrialbaceae</taxon>
        <taxon>Natrinema</taxon>
    </lineage>
</organism>
<sequence>MTRIRSLVVVALLVCSLFALPALAADGTTDEHVTDIGAQHDLDSSDAVSEFNSQGHTSTRLTRIDMTATVATQKSEVGLEHKLTPTDAVNDYLRLEYNEEATRTVRILIPKEYWTPYKQEGVESITTDHTATFEPARGGEYTSVVLEFDGPADVVLPAKWYDSMSYKALERVDQRMNKSVGVTLRGDGSQWNYVTADELTSGPGYEIGTHSDQLTVQYDATPDQPEETWINAPQGESMRQDLYYYTRDSENSTSYIVSKTEDPPTVRYKVNATFMDRLRGNIRDIQLIPDRFQDLFDGGDLFG</sequence>
<name>A0A1I0R0E8_9EURY</name>
<dbReference type="OrthoDB" id="205399at2157"/>
<dbReference type="Proteomes" id="UP000183275">
    <property type="component" value="Unassembled WGS sequence"/>
</dbReference>
<proteinExistence type="predicted"/>
<dbReference type="STRING" id="1202768.SAMN05216285_4172"/>
<dbReference type="RefSeq" id="WP_143067759.1">
    <property type="nucleotide sequence ID" value="NZ_FOIS01000007.1"/>
</dbReference>
<accession>A0A1I0R0E8</accession>
<evidence type="ECO:0000313" key="1">
    <source>
        <dbReference type="EMBL" id="SEW32930.1"/>
    </source>
</evidence>
<dbReference type="EMBL" id="FOIS01000007">
    <property type="protein sequence ID" value="SEW32930.1"/>
    <property type="molecule type" value="Genomic_DNA"/>
</dbReference>
<dbReference type="AlphaFoldDB" id="A0A1I0R0E8"/>
<dbReference type="eggNOG" id="ENOG502N5WQ">
    <property type="taxonomic scope" value="Archaea"/>
</dbReference>
<protein>
    <submittedName>
        <fullName evidence="1">Uncharacterized protein</fullName>
    </submittedName>
</protein>
<gene>
    <name evidence="1" type="ORF">SAMN05216285_4172</name>
</gene>
<reference evidence="2" key="1">
    <citation type="submission" date="2016-10" db="EMBL/GenBank/DDBJ databases">
        <authorList>
            <person name="Varghese N."/>
        </authorList>
    </citation>
    <scope>NUCLEOTIDE SEQUENCE [LARGE SCALE GENOMIC DNA]</scope>
    <source>
        <strain evidence="2">CGMCC 1.12284</strain>
    </source>
</reference>